<protein>
    <recommendedName>
        <fullName evidence="3">P-loop containing nucleoside triphosphate hydrolase protein</fullName>
    </recommendedName>
</protein>
<dbReference type="HOGENOM" id="CLU_1713562_0_0_1"/>
<dbReference type="AlphaFoldDB" id="A0A0C9Y6F1"/>
<dbReference type="OrthoDB" id="10255969at2759"/>
<dbReference type="Proteomes" id="UP000054477">
    <property type="component" value="Unassembled WGS sequence"/>
</dbReference>
<dbReference type="CDD" id="cd00267">
    <property type="entry name" value="ABC_ATPase"/>
    <property type="match status" value="1"/>
</dbReference>
<evidence type="ECO:0008006" key="3">
    <source>
        <dbReference type="Google" id="ProtNLM"/>
    </source>
</evidence>
<dbReference type="SUPFAM" id="SSF52540">
    <property type="entry name" value="P-loop containing nucleoside triphosphate hydrolases"/>
    <property type="match status" value="1"/>
</dbReference>
<reference evidence="2" key="2">
    <citation type="submission" date="2015-01" db="EMBL/GenBank/DDBJ databases">
        <title>Evolutionary Origins and Diversification of the Mycorrhizal Mutualists.</title>
        <authorList>
            <consortium name="DOE Joint Genome Institute"/>
            <consortium name="Mycorrhizal Genomics Consortium"/>
            <person name="Kohler A."/>
            <person name="Kuo A."/>
            <person name="Nagy L.G."/>
            <person name="Floudas D."/>
            <person name="Copeland A."/>
            <person name="Barry K.W."/>
            <person name="Cichocki N."/>
            <person name="Veneault-Fourrey C."/>
            <person name="LaButti K."/>
            <person name="Lindquist E.A."/>
            <person name="Lipzen A."/>
            <person name="Lundell T."/>
            <person name="Morin E."/>
            <person name="Murat C."/>
            <person name="Riley R."/>
            <person name="Ohm R."/>
            <person name="Sun H."/>
            <person name="Tunlid A."/>
            <person name="Henrissat B."/>
            <person name="Grigoriev I.V."/>
            <person name="Hibbett D.S."/>
            <person name="Martin F."/>
        </authorList>
    </citation>
    <scope>NUCLEOTIDE SEQUENCE [LARGE SCALE GENOMIC DNA]</scope>
    <source>
        <strain evidence="2">LaAM-08-1</strain>
    </source>
</reference>
<accession>A0A0C9Y6F1</accession>
<dbReference type="InterPro" id="IPR027417">
    <property type="entry name" value="P-loop_NTPase"/>
</dbReference>
<dbReference type="Gene3D" id="3.40.50.300">
    <property type="entry name" value="P-loop containing nucleotide triphosphate hydrolases"/>
    <property type="match status" value="1"/>
</dbReference>
<reference evidence="1 2" key="1">
    <citation type="submission" date="2014-04" db="EMBL/GenBank/DDBJ databases">
        <authorList>
            <consortium name="DOE Joint Genome Institute"/>
            <person name="Kuo A."/>
            <person name="Kohler A."/>
            <person name="Nagy L.G."/>
            <person name="Floudas D."/>
            <person name="Copeland A."/>
            <person name="Barry K.W."/>
            <person name="Cichocki N."/>
            <person name="Veneault-Fourrey C."/>
            <person name="LaButti K."/>
            <person name="Lindquist E.A."/>
            <person name="Lipzen A."/>
            <person name="Lundell T."/>
            <person name="Morin E."/>
            <person name="Murat C."/>
            <person name="Sun H."/>
            <person name="Tunlid A."/>
            <person name="Henrissat B."/>
            <person name="Grigoriev I.V."/>
            <person name="Hibbett D.S."/>
            <person name="Martin F."/>
            <person name="Nordberg H.P."/>
            <person name="Cantor M.N."/>
            <person name="Hua S.X."/>
        </authorList>
    </citation>
    <scope>NUCLEOTIDE SEQUENCE [LARGE SCALE GENOMIC DNA]</scope>
    <source>
        <strain evidence="1 2">LaAM-08-1</strain>
    </source>
</reference>
<name>A0A0C9Y6F1_9AGAR</name>
<keyword evidence="2" id="KW-1185">Reference proteome</keyword>
<evidence type="ECO:0000313" key="2">
    <source>
        <dbReference type="Proteomes" id="UP000054477"/>
    </source>
</evidence>
<proteinExistence type="predicted"/>
<sequence>MANRSVLGPSPCAWSTPGVQEMGKEFAARRLTSSSPGELRIVLFMRTVVSRPRLVLIDEVWSGMDEGMISAVRRCLTRGRGVGEEQGVVVITHWHEEVPWVGEEVRQFRRGVLALLDEMKIEMVFQSVHGEMAEWSKVPDIERLTHIFTTFTT</sequence>
<organism evidence="1 2">
    <name type="scientific">Laccaria amethystina LaAM-08-1</name>
    <dbReference type="NCBI Taxonomy" id="1095629"/>
    <lineage>
        <taxon>Eukaryota</taxon>
        <taxon>Fungi</taxon>
        <taxon>Dikarya</taxon>
        <taxon>Basidiomycota</taxon>
        <taxon>Agaricomycotina</taxon>
        <taxon>Agaricomycetes</taxon>
        <taxon>Agaricomycetidae</taxon>
        <taxon>Agaricales</taxon>
        <taxon>Agaricineae</taxon>
        <taxon>Hydnangiaceae</taxon>
        <taxon>Laccaria</taxon>
    </lineage>
</organism>
<evidence type="ECO:0000313" key="1">
    <source>
        <dbReference type="EMBL" id="KIK03623.1"/>
    </source>
</evidence>
<gene>
    <name evidence="1" type="ORF">K443DRAFT_469732</name>
</gene>
<dbReference type="EMBL" id="KN838578">
    <property type="protein sequence ID" value="KIK03623.1"/>
    <property type="molecule type" value="Genomic_DNA"/>
</dbReference>
<dbReference type="STRING" id="1095629.A0A0C9Y6F1"/>